<reference evidence="3" key="1">
    <citation type="journal article" date="2019" name="MBio">
        <title>Virus Genomes from Deep Sea Sediments Expand the Ocean Megavirome and Support Independent Origins of Viral Gigantism.</title>
        <authorList>
            <person name="Backstrom D."/>
            <person name="Yutin N."/>
            <person name="Jorgensen S.L."/>
            <person name="Dharamshi J."/>
            <person name="Homa F."/>
            <person name="Zaremba-Niedwiedzka K."/>
            <person name="Spang A."/>
            <person name="Wolf Y.I."/>
            <person name="Koonin E.V."/>
            <person name="Ettema T.J."/>
        </authorList>
    </citation>
    <scope>NUCLEOTIDE SEQUENCE</scope>
</reference>
<dbReference type="SUPFAM" id="SSF57850">
    <property type="entry name" value="RING/U-box"/>
    <property type="match status" value="1"/>
</dbReference>
<gene>
    <name evidence="3" type="ORF">LCDPAC02_02580</name>
</gene>
<keyword evidence="1" id="KW-0863">Zinc-finger</keyword>
<protein>
    <recommendedName>
        <fullName evidence="2">RING-type domain-containing protein</fullName>
    </recommendedName>
</protein>
<keyword evidence="1" id="KW-0862">Zinc</keyword>
<evidence type="ECO:0000256" key="1">
    <source>
        <dbReference type="PROSITE-ProRule" id="PRU00175"/>
    </source>
</evidence>
<name>A0A481YPN7_9VIRU</name>
<dbReference type="InterPro" id="IPR001841">
    <property type="entry name" value="Znf_RING"/>
</dbReference>
<feature type="domain" description="RING-type" evidence="2">
    <location>
        <begin position="111"/>
        <end position="153"/>
    </location>
</feature>
<evidence type="ECO:0000259" key="2">
    <source>
        <dbReference type="PROSITE" id="PS50089"/>
    </source>
</evidence>
<dbReference type="GO" id="GO:0008270">
    <property type="term" value="F:zinc ion binding"/>
    <property type="evidence" value="ECO:0007669"/>
    <property type="project" value="UniProtKB-KW"/>
</dbReference>
<dbReference type="InterPro" id="IPR013083">
    <property type="entry name" value="Znf_RING/FYVE/PHD"/>
</dbReference>
<accession>A0A481YPN7</accession>
<dbReference type="Gene3D" id="3.30.40.10">
    <property type="entry name" value="Zinc/RING finger domain, C3HC4 (zinc finger)"/>
    <property type="match status" value="1"/>
</dbReference>
<organism evidence="3">
    <name type="scientific">Pithovirus LCDPAC02</name>
    <dbReference type="NCBI Taxonomy" id="2506601"/>
    <lineage>
        <taxon>Viruses</taxon>
        <taxon>Pithoviruses</taxon>
    </lineage>
</organism>
<keyword evidence="1" id="KW-0479">Metal-binding</keyword>
<proteinExistence type="predicted"/>
<evidence type="ECO:0000313" key="3">
    <source>
        <dbReference type="EMBL" id="QBK85059.1"/>
    </source>
</evidence>
<sequence length="179" mass="21242">MNYEKEICKKHGTDYVDGHPECEWAKEQNIKTEKILEEEQESYNKQIGYEKIINYIESNSTDQKYYFYPETGKLQIIFDNYMITLFEGDTLENIKEHIDNKLNEIYKNEKCSVCKKDITKNVSCNKCFLNYCIYCYIEIFKKGKGVITCPKCNYKIGSKRPSYLVNKRIQEIKLKIGLI</sequence>
<dbReference type="PROSITE" id="PS50089">
    <property type="entry name" value="ZF_RING_2"/>
    <property type="match status" value="1"/>
</dbReference>
<dbReference type="EMBL" id="MK500302">
    <property type="protein sequence ID" value="QBK85059.1"/>
    <property type="molecule type" value="Genomic_DNA"/>
</dbReference>